<reference evidence="6" key="1">
    <citation type="submission" date="2022-02" db="EMBL/GenBank/DDBJ databases">
        <authorList>
            <person name="Henning P.M."/>
            <person name="McCubbin A.G."/>
            <person name="Shore J.S."/>
        </authorList>
    </citation>
    <scope>NUCLEOTIDE SEQUENCE</scope>
    <source>
        <strain evidence="6">F60SS</strain>
        <tissue evidence="6">Leaves</tissue>
    </source>
</reference>
<dbReference type="GO" id="GO:0016829">
    <property type="term" value="F:lyase activity"/>
    <property type="evidence" value="ECO:0007669"/>
    <property type="project" value="UniProtKB-KW"/>
</dbReference>
<sequence>MDMGVSSLWSLSPLSFPQLSPKFKSSRVCCASPSFFPSPTTTHKTLTLIQNSGVIACLRANSAELAYEAASAALRGGITVLEIVMSTPGVLQVLRQLVQDHPSLALGVGTVLNIGDAKNAINAGAKFLISPASVKDIMDDIRDLEALYIPGVMTPTEILSAYAAGAKVVKTLHSLFTLTKVYPVSALGGIRYISALKKPFPHIPMVASQGITVDSIGDYISAGATSVVLSDAIFNKDAMLGKKFTAIHNIAHLAALKGKEAVTLIFTYHWESYGSSIEFELLSCRDLSSEMY</sequence>
<evidence type="ECO:0000256" key="5">
    <source>
        <dbReference type="ARBA" id="ARBA00023277"/>
    </source>
</evidence>
<gene>
    <name evidence="6" type="ORF">Tsubulata_006666</name>
</gene>
<name>A0A9Q0FMW2_9ROSI</name>
<dbReference type="Proteomes" id="UP001141552">
    <property type="component" value="Unassembled WGS sequence"/>
</dbReference>
<evidence type="ECO:0008006" key="8">
    <source>
        <dbReference type="Google" id="ProtNLM"/>
    </source>
</evidence>
<dbReference type="PANTHER" id="PTHR30246:SF1">
    <property type="entry name" value="2-DEHYDRO-3-DEOXY-6-PHOSPHOGALACTONATE ALDOLASE-RELATED"/>
    <property type="match status" value="1"/>
</dbReference>
<dbReference type="Pfam" id="PF01081">
    <property type="entry name" value="Aldolase"/>
    <property type="match status" value="1"/>
</dbReference>
<dbReference type="EMBL" id="JAKUCV010004931">
    <property type="protein sequence ID" value="KAJ4833495.1"/>
    <property type="molecule type" value="Genomic_DNA"/>
</dbReference>
<evidence type="ECO:0000313" key="7">
    <source>
        <dbReference type="Proteomes" id="UP001141552"/>
    </source>
</evidence>
<keyword evidence="4" id="KW-0456">Lyase</keyword>
<evidence type="ECO:0000256" key="3">
    <source>
        <dbReference type="ARBA" id="ARBA00011233"/>
    </source>
</evidence>
<organism evidence="6 7">
    <name type="scientific">Turnera subulata</name>
    <dbReference type="NCBI Taxonomy" id="218843"/>
    <lineage>
        <taxon>Eukaryota</taxon>
        <taxon>Viridiplantae</taxon>
        <taxon>Streptophyta</taxon>
        <taxon>Embryophyta</taxon>
        <taxon>Tracheophyta</taxon>
        <taxon>Spermatophyta</taxon>
        <taxon>Magnoliopsida</taxon>
        <taxon>eudicotyledons</taxon>
        <taxon>Gunneridae</taxon>
        <taxon>Pentapetalae</taxon>
        <taxon>rosids</taxon>
        <taxon>fabids</taxon>
        <taxon>Malpighiales</taxon>
        <taxon>Passifloraceae</taxon>
        <taxon>Turnera</taxon>
    </lineage>
</organism>
<dbReference type="InterPro" id="IPR013785">
    <property type="entry name" value="Aldolase_TIM"/>
</dbReference>
<dbReference type="OrthoDB" id="1476984at2759"/>
<keyword evidence="5" id="KW-0119">Carbohydrate metabolism</keyword>
<comment type="similarity">
    <text evidence="2">Belongs to the KHG/KDPG aldolase family.</text>
</comment>
<evidence type="ECO:0000256" key="2">
    <source>
        <dbReference type="ARBA" id="ARBA00006906"/>
    </source>
</evidence>
<evidence type="ECO:0000256" key="4">
    <source>
        <dbReference type="ARBA" id="ARBA00023239"/>
    </source>
</evidence>
<accession>A0A9Q0FMW2</accession>
<comment type="pathway">
    <text evidence="1">Carbohydrate acid metabolism.</text>
</comment>
<evidence type="ECO:0000256" key="1">
    <source>
        <dbReference type="ARBA" id="ARBA00004761"/>
    </source>
</evidence>
<dbReference type="SUPFAM" id="SSF51569">
    <property type="entry name" value="Aldolase"/>
    <property type="match status" value="1"/>
</dbReference>
<comment type="subunit">
    <text evidence="3">Homotrimer.</text>
</comment>
<dbReference type="AlphaFoldDB" id="A0A9Q0FMW2"/>
<dbReference type="InterPro" id="IPR000887">
    <property type="entry name" value="Aldlse_KDPG_KHG"/>
</dbReference>
<proteinExistence type="inferred from homology"/>
<dbReference type="CDD" id="cd00452">
    <property type="entry name" value="KDPG_aldolase"/>
    <property type="match status" value="1"/>
</dbReference>
<dbReference type="PANTHER" id="PTHR30246">
    <property type="entry name" value="2-KETO-3-DEOXY-6-PHOSPHOGLUCONATE ALDOLASE"/>
    <property type="match status" value="1"/>
</dbReference>
<comment type="caution">
    <text evidence="6">The sequence shown here is derived from an EMBL/GenBank/DDBJ whole genome shotgun (WGS) entry which is preliminary data.</text>
</comment>
<reference evidence="6" key="2">
    <citation type="journal article" date="2023" name="Plants (Basel)">
        <title>Annotation of the Turnera subulata (Passifloraceae) Draft Genome Reveals the S-Locus Evolved after the Divergence of Turneroideae from Passifloroideae in a Stepwise Manner.</title>
        <authorList>
            <person name="Henning P.M."/>
            <person name="Roalson E.H."/>
            <person name="Mir W."/>
            <person name="McCubbin A.G."/>
            <person name="Shore J.S."/>
        </authorList>
    </citation>
    <scope>NUCLEOTIDE SEQUENCE</scope>
    <source>
        <strain evidence="6">F60SS</strain>
    </source>
</reference>
<protein>
    <recommendedName>
        <fullName evidence="8">KHG/KDPG aldolase</fullName>
    </recommendedName>
</protein>
<evidence type="ECO:0000313" key="6">
    <source>
        <dbReference type="EMBL" id="KAJ4833495.1"/>
    </source>
</evidence>
<dbReference type="Gene3D" id="3.20.20.70">
    <property type="entry name" value="Aldolase class I"/>
    <property type="match status" value="1"/>
</dbReference>
<keyword evidence="7" id="KW-1185">Reference proteome</keyword>